<keyword evidence="1" id="KW-0808">Transferase</keyword>
<protein>
    <submittedName>
        <fullName evidence="1">Cytidylate kinase-like protein</fullName>
    </submittedName>
</protein>
<dbReference type="Gene3D" id="3.40.50.300">
    <property type="entry name" value="P-loop containing nucleotide triphosphate hydrolases"/>
    <property type="match status" value="1"/>
</dbReference>
<gene>
    <name evidence="1" type="ORF">JN12_03669</name>
</gene>
<proteinExistence type="predicted"/>
<dbReference type="RefSeq" id="WP_145025486.1">
    <property type="nucleotide sequence ID" value="NZ_VLLN01000034.1"/>
</dbReference>
<sequence>MPTTLVPSIEQRLAAFIEMNRRVKATATKAVPKPTITISREFGCEGYPLAEDVKKLVEQATGEPWALVDRSLLDAVARDHRLSEDVLHSIGQKPRWLDEMLSMLSPRWKNDADYYQLLYKQIVSVAKAGNAIIVGMGAGIITQSLENCYQFRLVADQEFKVRSIAHRLKISKQDAELLIEERQKERERYIRNFLNADINDTHYYHMIFNNKKIRIDRIARTITDFVLKD</sequence>
<dbReference type="Pfam" id="PF13189">
    <property type="entry name" value="Cytidylate_kin2"/>
    <property type="match status" value="1"/>
</dbReference>
<keyword evidence="2" id="KW-1185">Reference proteome</keyword>
<organism evidence="1 2">
    <name type="scientific">Geobacter argillaceus</name>
    <dbReference type="NCBI Taxonomy" id="345631"/>
    <lineage>
        <taxon>Bacteria</taxon>
        <taxon>Pseudomonadati</taxon>
        <taxon>Thermodesulfobacteriota</taxon>
        <taxon>Desulfuromonadia</taxon>
        <taxon>Geobacterales</taxon>
        <taxon>Geobacteraceae</taxon>
        <taxon>Geobacter</taxon>
    </lineage>
</organism>
<evidence type="ECO:0000313" key="2">
    <source>
        <dbReference type="Proteomes" id="UP000319449"/>
    </source>
</evidence>
<dbReference type="OrthoDB" id="9781180at2"/>
<dbReference type="InterPro" id="IPR027417">
    <property type="entry name" value="P-loop_NTPase"/>
</dbReference>
<evidence type="ECO:0000313" key="1">
    <source>
        <dbReference type="EMBL" id="TWJ13879.1"/>
    </source>
</evidence>
<accession>A0A562V7J0</accession>
<dbReference type="AlphaFoldDB" id="A0A562V7J0"/>
<dbReference type="EMBL" id="VLLN01000034">
    <property type="protein sequence ID" value="TWJ13879.1"/>
    <property type="molecule type" value="Genomic_DNA"/>
</dbReference>
<dbReference type="GO" id="GO:0016301">
    <property type="term" value="F:kinase activity"/>
    <property type="evidence" value="ECO:0007669"/>
    <property type="project" value="UniProtKB-KW"/>
</dbReference>
<dbReference type="Proteomes" id="UP000319449">
    <property type="component" value="Unassembled WGS sequence"/>
</dbReference>
<keyword evidence="1" id="KW-0418">Kinase</keyword>
<reference evidence="1 2" key="1">
    <citation type="submission" date="2019-07" db="EMBL/GenBank/DDBJ databases">
        <title>Genomic Encyclopedia of Archaeal and Bacterial Type Strains, Phase II (KMG-II): from individual species to whole genera.</title>
        <authorList>
            <person name="Goeker M."/>
        </authorList>
    </citation>
    <scope>NUCLEOTIDE SEQUENCE [LARGE SCALE GENOMIC DNA]</scope>
    <source>
        <strain evidence="1 2">ATCC BAA-1139</strain>
    </source>
</reference>
<name>A0A562V7J0_9BACT</name>
<comment type="caution">
    <text evidence="1">The sequence shown here is derived from an EMBL/GenBank/DDBJ whole genome shotgun (WGS) entry which is preliminary data.</text>
</comment>